<feature type="binding site" evidence="8">
    <location>
        <position position="94"/>
    </location>
    <ligand>
        <name>substrate</name>
    </ligand>
</feature>
<comment type="catalytic activity">
    <reaction evidence="8">
        <text>L-glutamate + ATP = L-glutamyl 5-phosphate + ADP</text>
        <dbReference type="Rhea" id="RHEA:14877"/>
        <dbReference type="ChEBI" id="CHEBI:29985"/>
        <dbReference type="ChEBI" id="CHEBI:30616"/>
        <dbReference type="ChEBI" id="CHEBI:58274"/>
        <dbReference type="ChEBI" id="CHEBI:456216"/>
        <dbReference type="EC" id="2.7.2.11"/>
    </reaction>
</comment>
<dbReference type="AlphaFoldDB" id="A0A1R1BAG2"/>
<comment type="function">
    <text evidence="8">Catalyzes the transfer of a phosphate group to glutamate to form L-glutamate 5-phosphate.</text>
</comment>
<dbReference type="STRING" id="1401.BK123_03555"/>
<keyword evidence="3 8" id="KW-0641">Proline biosynthesis</keyword>
<reference evidence="10 11" key="1">
    <citation type="submission" date="2016-11" db="EMBL/GenBank/DDBJ databases">
        <title>Paenibacillus species isolates.</title>
        <authorList>
            <person name="Beno S.M."/>
        </authorList>
    </citation>
    <scope>NUCLEOTIDE SEQUENCE [LARGE SCALE GENOMIC DNA]</scope>
    <source>
        <strain evidence="10 11">FSL F4-0100</strain>
    </source>
</reference>
<dbReference type="HAMAP" id="MF_00456">
    <property type="entry name" value="ProB"/>
    <property type="match status" value="1"/>
</dbReference>
<evidence type="ECO:0000256" key="2">
    <source>
        <dbReference type="ARBA" id="ARBA00022605"/>
    </source>
</evidence>
<dbReference type="UniPathway" id="UPA00098">
    <property type="reaction ID" value="UER00359"/>
</dbReference>
<feature type="binding site" evidence="8">
    <location>
        <begin position="213"/>
        <end position="214"/>
    </location>
    <ligand>
        <name>ATP</name>
        <dbReference type="ChEBI" id="CHEBI:30616"/>
    </ligand>
</feature>
<feature type="binding site" evidence="8">
    <location>
        <position position="193"/>
    </location>
    <ligand>
        <name>substrate</name>
    </ligand>
</feature>
<evidence type="ECO:0000256" key="3">
    <source>
        <dbReference type="ARBA" id="ARBA00022650"/>
    </source>
</evidence>
<dbReference type="PROSITE" id="PS50890">
    <property type="entry name" value="PUA"/>
    <property type="match status" value="1"/>
</dbReference>
<comment type="similarity">
    <text evidence="8">Belongs to the glutamate 5-kinase family.</text>
</comment>
<dbReference type="InterPro" id="IPR041739">
    <property type="entry name" value="G5K_ProB"/>
</dbReference>
<evidence type="ECO:0000256" key="4">
    <source>
        <dbReference type="ARBA" id="ARBA00022679"/>
    </source>
</evidence>
<proteinExistence type="inferred from homology"/>
<dbReference type="Pfam" id="PF01472">
    <property type="entry name" value="PUA"/>
    <property type="match status" value="1"/>
</dbReference>
<dbReference type="CDD" id="cd21157">
    <property type="entry name" value="PUA_G5K"/>
    <property type="match status" value="1"/>
</dbReference>
<dbReference type="GO" id="GO:0005524">
    <property type="term" value="F:ATP binding"/>
    <property type="evidence" value="ECO:0007669"/>
    <property type="project" value="UniProtKB-KW"/>
</dbReference>
<evidence type="ECO:0000313" key="10">
    <source>
        <dbReference type="EMBL" id="OME96992.1"/>
    </source>
</evidence>
<feature type="domain" description="PUA" evidence="9">
    <location>
        <begin position="321"/>
        <end position="399"/>
    </location>
</feature>
<dbReference type="InterPro" id="IPR002478">
    <property type="entry name" value="PUA"/>
</dbReference>
<evidence type="ECO:0000256" key="5">
    <source>
        <dbReference type="ARBA" id="ARBA00022741"/>
    </source>
</evidence>
<dbReference type="Gene3D" id="3.40.1160.10">
    <property type="entry name" value="Acetylglutamate kinase-like"/>
    <property type="match status" value="1"/>
</dbReference>
<dbReference type="SMART" id="SM00359">
    <property type="entry name" value="PUA"/>
    <property type="match status" value="1"/>
</dbReference>
<dbReference type="GO" id="GO:0004349">
    <property type="term" value="F:glutamate 5-kinase activity"/>
    <property type="evidence" value="ECO:0007669"/>
    <property type="project" value="UniProtKB-UniRule"/>
</dbReference>
<dbReference type="PANTHER" id="PTHR43654">
    <property type="entry name" value="GLUTAMATE 5-KINASE"/>
    <property type="match status" value="1"/>
</dbReference>
<evidence type="ECO:0000256" key="7">
    <source>
        <dbReference type="ARBA" id="ARBA00022840"/>
    </source>
</evidence>
<keyword evidence="2 8" id="KW-0028">Amino-acid biosynthesis</keyword>
<dbReference type="GO" id="GO:0055129">
    <property type="term" value="P:L-proline biosynthetic process"/>
    <property type="evidence" value="ECO:0007669"/>
    <property type="project" value="UniProtKB-UniRule"/>
</dbReference>
<protein>
    <recommendedName>
        <fullName evidence="8">Glutamate 5-kinase</fullName>
        <ecNumber evidence="8">2.7.2.11</ecNumber>
    </recommendedName>
    <alternativeName>
        <fullName evidence="8">Gamma-glutamyl kinase</fullName>
        <shortName evidence="8">GK</shortName>
    </alternativeName>
</protein>
<feature type="binding site" evidence="8">
    <location>
        <begin position="255"/>
        <end position="261"/>
    </location>
    <ligand>
        <name>ATP</name>
        <dbReference type="ChEBI" id="CHEBI:30616"/>
    </ligand>
</feature>
<evidence type="ECO:0000256" key="6">
    <source>
        <dbReference type="ARBA" id="ARBA00022777"/>
    </source>
</evidence>
<dbReference type="Proteomes" id="UP000187074">
    <property type="component" value="Unassembled WGS sequence"/>
</dbReference>
<dbReference type="PRINTS" id="PR00474">
    <property type="entry name" value="GLU5KINASE"/>
</dbReference>
<dbReference type="GO" id="GO:0003723">
    <property type="term" value="F:RNA binding"/>
    <property type="evidence" value="ECO:0007669"/>
    <property type="project" value="InterPro"/>
</dbReference>
<dbReference type="PROSITE" id="PS00902">
    <property type="entry name" value="GLUTAMATE_5_KINASE"/>
    <property type="match status" value="1"/>
</dbReference>
<dbReference type="SUPFAM" id="SSF88697">
    <property type="entry name" value="PUA domain-like"/>
    <property type="match status" value="1"/>
</dbReference>
<dbReference type="NCBIfam" id="TIGR01027">
    <property type="entry name" value="proB"/>
    <property type="match status" value="1"/>
</dbReference>
<feature type="binding site" evidence="8">
    <location>
        <position position="54"/>
    </location>
    <ligand>
        <name>ATP</name>
        <dbReference type="ChEBI" id="CHEBI:30616"/>
    </ligand>
</feature>
<accession>A0A1R1BAG2</accession>
<dbReference type="EC" id="2.7.2.11" evidence="8"/>
<evidence type="ECO:0000259" key="9">
    <source>
        <dbReference type="SMART" id="SM00359"/>
    </source>
</evidence>
<comment type="caution">
    <text evidence="10">The sequence shown here is derived from an EMBL/GenBank/DDBJ whole genome shotgun (WGS) entry which is preliminary data.</text>
</comment>
<keyword evidence="5 8" id="KW-0547">Nucleotide-binding</keyword>
<keyword evidence="4 8" id="KW-0808">Transferase</keyword>
<dbReference type="InterPro" id="IPR019797">
    <property type="entry name" value="Glutamate_5-kinase_CS"/>
</dbReference>
<feature type="binding site" evidence="8">
    <location>
        <position position="181"/>
    </location>
    <ligand>
        <name>substrate</name>
    </ligand>
</feature>
<gene>
    <name evidence="8" type="primary">proB</name>
    <name evidence="10" type="ORF">BK123_03555</name>
</gene>
<dbReference type="PIRSF" id="PIRSF000729">
    <property type="entry name" value="GK"/>
    <property type="match status" value="1"/>
</dbReference>
<dbReference type="InterPro" id="IPR015947">
    <property type="entry name" value="PUA-like_sf"/>
</dbReference>
<dbReference type="EMBL" id="MRTF01000001">
    <property type="protein sequence ID" value="OME96992.1"/>
    <property type="molecule type" value="Genomic_DNA"/>
</dbReference>
<comment type="subcellular location">
    <subcellularLocation>
        <location evidence="8">Cytoplasm</location>
    </subcellularLocation>
</comment>
<dbReference type="InterPro" id="IPR036974">
    <property type="entry name" value="PUA_sf"/>
</dbReference>
<keyword evidence="6 8" id="KW-0418">Kinase</keyword>
<dbReference type="InterPro" id="IPR036393">
    <property type="entry name" value="AceGlu_kinase-like_sf"/>
</dbReference>
<keyword evidence="1 8" id="KW-0963">Cytoplasm</keyword>
<sequence>MRSSTKVVPRKLNFRPFSYRTKVFLFSGNGFVTAIPTNHIYKEVITMLSRIVVKIGSSSLTTDEGGLNLDSVAFFAGELAALRKAGHEVLLVTSGAVAAGFREIGYESRPKLLHEKQASAALGQALLMRAYQNALASYQLKAAQILLTRTDFANRKRMNNANMTITELLKQGVIPIINENDTVSIDELKFGDNDTLSALVANLVRAQQLIILTDTDGLYTADPRKSPNATKYEEIDEITGEIYSMAGGAGSSVGTGGMRSKIDAAKIATRGGVPVFIGKANETGDLLKAFKHAGKGTYFATHLSSLPMKKQWLGFMSSPLGRIVVDPGAEKALIHGGHSLLPVGIKRIEGSFHAGDVVEVVNMNNETLGRGIVNYDEDQLQAVLGMPSSKVIGIIGEIHRLEVIHRDEWITLK</sequence>
<dbReference type="SUPFAM" id="SSF53633">
    <property type="entry name" value="Carbamate kinase-like"/>
    <property type="match status" value="1"/>
</dbReference>
<keyword evidence="7 8" id="KW-0067">ATP-binding</keyword>
<evidence type="ECO:0000256" key="8">
    <source>
        <dbReference type="HAMAP-Rule" id="MF_00456"/>
    </source>
</evidence>
<comment type="pathway">
    <text evidence="8">Amino-acid biosynthesis; L-proline biosynthesis; L-glutamate 5-semialdehyde from L-glutamate: step 1/2.</text>
</comment>
<dbReference type="InterPro" id="IPR011529">
    <property type="entry name" value="Glu_5kinase"/>
</dbReference>
<dbReference type="PANTHER" id="PTHR43654:SF1">
    <property type="entry name" value="ISOPENTENYL PHOSPHATE KINASE"/>
    <property type="match status" value="1"/>
</dbReference>
<dbReference type="GO" id="GO:0005829">
    <property type="term" value="C:cytosol"/>
    <property type="evidence" value="ECO:0007669"/>
    <property type="project" value="TreeGrafter"/>
</dbReference>
<dbReference type="InterPro" id="IPR001057">
    <property type="entry name" value="Glu/AcGlu_kinase"/>
</dbReference>
<evidence type="ECO:0000313" key="11">
    <source>
        <dbReference type="Proteomes" id="UP000187074"/>
    </source>
</evidence>
<dbReference type="InterPro" id="IPR001048">
    <property type="entry name" value="Asp/Glu/Uridylate_kinase"/>
</dbReference>
<dbReference type="Pfam" id="PF00696">
    <property type="entry name" value="AA_kinase"/>
    <property type="match status" value="1"/>
</dbReference>
<dbReference type="CDD" id="cd04242">
    <property type="entry name" value="AAK_G5K_ProB"/>
    <property type="match status" value="1"/>
</dbReference>
<dbReference type="Gene3D" id="2.30.130.10">
    <property type="entry name" value="PUA domain"/>
    <property type="match status" value="1"/>
</dbReference>
<dbReference type="FunFam" id="3.40.1160.10:FF:000018">
    <property type="entry name" value="Glutamate 5-kinase"/>
    <property type="match status" value="1"/>
</dbReference>
<dbReference type="InterPro" id="IPR005715">
    <property type="entry name" value="Glu_5kinase/COase_Synthase"/>
</dbReference>
<evidence type="ECO:0000256" key="1">
    <source>
        <dbReference type="ARBA" id="ARBA00022490"/>
    </source>
</evidence>
<name>A0A1R1BAG2_PAELA</name>
<organism evidence="10 11">
    <name type="scientific">Paenibacillus lautus</name>
    <name type="common">Bacillus lautus</name>
    <dbReference type="NCBI Taxonomy" id="1401"/>
    <lineage>
        <taxon>Bacteria</taxon>
        <taxon>Bacillati</taxon>
        <taxon>Bacillota</taxon>
        <taxon>Bacilli</taxon>
        <taxon>Bacillales</taxon>
        <taxon>Paenibacillaceae</taxon>
        <taxon>Paenibacillus</taxon>
    </lineage>
</organism>